<dbReference type="InterPro" id="IPR023095">
    <property type="entry name" value="Ade_MeTrfase_dom_2"/>
</dbReference>
<dbReference type="InterPro" id="IPR029063">
    <property type="entry name" value="SAM-dependent_MTases_sf"/>
</dbReference>
<organism evidence="7 8">
    <name type="scientific">Glossina austeni</name>
    <name type="common">Savannah tsetse fly</name>
    <dbReference type="NCBI Taxonomy" id="7395"/>
    <lineage>
        <taxon>Eukaryota</taxon>
        <taxon>Metazoa</taxon>
        <taxon>Ecdysozoa</taxon>
        <taxon>Arthropoda</taxon>
        <taxon>Hexapoda</taxon>
        <taxon>Insecta</taxon>
        <taxon>Pterygota</taxon>
        <taxon>Neoptera</taxon>
        <taxon>Endopterygota</taxon>
        <taxon>Diptera</taxon>
        <taxon>Brachycera</taxon>
        <taxon>Muscomorpha</taxon>
        <taxon>Hippoboscoidea</taxon>
        <taxon>Glossinidae</taxon>
        <taxon>Glossina</taxon>
    </lineage>
</organism>
<dbReference type="Gene3D" id="1.10.1020.10">
    <property type="entry name" value="Adenine-specific Methyltransferase, Domain 2"/>
    <property type="match status" value="1"/>
</dbReference>
<dbReference type="Pfam" id="PF02086">
    <property type="entry name" value="MethyltransfD12"/>
    <property type="match status" value="1"/>
</dbReference>
<evidence type="ECO:0000313" key="8">
    <source>
        <dbReference type="Proteomes" id="UP000078200"/>
    </source>
</evidence>
<name>A0A1A9VK08_GLOAU</name>
<dbReference type="GO" id="GO:0009307">
    <property type="term" value="P:DNA restriction-modification system"/>
    <property type="evidence" value="ECO:0007669"/>
    <property type="project" value="InterPro"/>
</dbReference>
<evidence type="ECO:0000313" key="7">
    <source>
        <dbReference type="EnsemblMetazoa" id="GAUT039599-PA"/>
    </source>
</evidence>
<dbReference type="SUPFAM" id="SSF53335">
    <property type="entry name" value="S-adenosyl-L-methionine-dependent methyltransferases"/>
    <property type="match status" value="1"/>
</dbReference>
<dbReference type="GO" id="GO:1904047">
    <property type="term" value="F:S-adenosyl-L-methionine binding"/>
    <property type="evidence" value="ECO:0007669"/>
    <property type="project" value="TreeGrafter"/>
</dbReference>
<sequence length="503" mass="56994">MLASVGKKPNKEKETNKVVLPVKSPLRYPGGKSRAVSQIINEYIPKGLPTLCSPFIGGGSIELALASIGTKVYGYDAFEPLVRFWQVLLKDASYLAEVVRKYQNMTSIMFYNLQKTFFTLKDRVEIAAAFFALNRSSFSGTTLSGGMSPGHPRFTPSSIERLAKFSIKNLTVNSADFKKSIPKHANDFLYCDPPYLIDQKLYGKRGDQHTDFDHKGLAKLLAIRDGWILSYNDCEEIRDMYTGYRIITPKWTYGMEKASSEAAMFLQAHDARVTNARSILLQDDGVGIQGDVRDIVIEVPKGQIGISAKYNHAAIKHSRLSDKIDFGKEWTGHPCGEKYFKTIQPVFMQLREMRAQNMLFRDIQEKETRIYLPVLTAFEDELKRLCESFRGVFVEKFFRYLLGRHDFYKIILKTACKRKTVSLQSVNIGGTLEYGSKWKIPERIRVIERKSGSSSTIEVMFEGGWTISFRLHNASSKTEPSLKFDIQFIGIASSVGLHVIDIV</sequence>
<comment type="catalytic activity">
    <reaction evidence="6">
        <text>a 2'-deoxyadenosine in DNA + S-adenosyl-L-methionine = an N(6)-methyl-2'-deoxyadenosine in DNA + S-adenosyl-L-homocysteine + H(+)</text>
        <dbReference type="Rhea" id="RHEA:15197"/>
        <dbReference type="Rhea" id="RHEA-COMP:12418"/>
        <dbReference type="Rhea" id="RHEA-COMP:12419"/>
        <dbReference type="ChEBI" id="CHEBI:15378"/>
        <dbReference type="ChEBI" id="CHEBI:57856"/>
        <dbReference type="ChEBI" id="CHEBI:59789"/>
        <dbReference type="ChEBI" id="CHEBI:90615"/>
        <dbReference type="ChEBI" id="CHEBI:90616"/>
        <dbReference type="EC" id="2.1.1.72"/>
    </reaction>
</comment>
<dbReference type="InterPro" id="IPR012327">
    <property type="entry name" value="MeTrfase_D12"/>
</dbReference>
<evidence type="ECO:0000256" key="2">
    <source>
        <dbReference type="ARBA" id="ARBA00011900"/>
    </source>
</evidence>
<keyword evidence="3" id="KW-0489">Methyltransferase</keyword>
<dbReference type="GO" id="GO:0006298">
    <property type="term" value="P:mismatch repair"/>
    <property type="evidence" value="ECO:0007669"/>
    <property type="project" value="TreeGrafter"/>
</dbReference>
<evidence type="ECO:0000256" key="5">
    <source>
        <dbReference type="ARBA" id="ARBA00022691"/>
    </source>
</evidence>
<dbReference type="PROSITE" id="PS00092">
    <property type="entry name" value="N6_MTASE"/>
    <property type="match status" value="1"/>
</dbReference>
<evidence type="ECO:0000256" key="3">
    <source>
        <dbReference type="ARBA" id="ARBA00022603"/>
    </source>
</evidence>
<dbReference type="Gene3D" id="3.40.50.150">
    <property type="entry name" value="Vaccinia Virus protein VP39"/>
    <property type="match status" value="1"/>
</dbReference>
<evidence type="ECO:0000256" key="4">
    <source>
        <dbReference type="ARBA" id="ARBA00022679"/>
    </source>
</evidence>
<dbReference type="GO" id="GO:0009007">
    <property type="term" value="F:site-specific DNA-methyltransferase (adenine-specific) activity"/>
    <property type="evidence" value="ECO:0007669"/>
    <property type="project" value="UniProtKB-EC"/>
</dbReference>
<dbReference type="InterPro" id="IPR002052">
    <property type="entry name" value="DNA_methylase_N6_adenine_CS"/>
</dbReference>
<dbReference type="AlphaFoldDB" id="A0A1A9VK08"/>
<proteinExistence type="inferred from homology"/>
<dbReference type="Proteomes" id="UP000078200">
    <property type="component" value="Unassembled WGS sequence"/>
</dbReference>
<dbReference type="PANTHER" id="PTHR30481:SF2">
    <property type="entry name" value="SITE-SPECIFIC DNA-METHYLTRANSFERASE (ADENINE-SPECIFIC)"/>
    <property type="match status" value="1"/>
</dbReference>
<dbReference type="PANTHER" id="PTHR30481">
    <property type="entry name" value="DNA ADENINE METHYLASE"/>
    <property type="match status" value="1"/>
</dbReference>
<accession>A0A1A9VK08</accession>
<evidence type="ECO:0000256" key="6">
    <source>
        <dbReference type="ARBA" id="ARBA00047942"/>
    </source>
</evidence>
<comment type="similarity">
    <text evidence="1">Belongs to the N(4)/N(6)-methyltransferase family.</text>
</comment>
<keyword evidence="4" id="KW-0808">Transferase</keyword>
<dbReference type="PRINTS" id="PR00505">
    <property type="entry name" value="D12N6MTFRASE"/>
</dbReference>
<dbReference type="GO" id="GO:0032259">
    <property type="term" value="P:methylation"/>
    <property type="evidence" value="ECO:0007669"/>
    <property type="project" value="UniProtKB-KW"/>
</dbReference>
<dbReference type="EnsemblMetazoa" id="GAUT039599-RA">
    <property type="protein sequence ID" value="GAUT039599-PA"/>
    <property type="gene ID" value="GAUT039599"/>
</dbReference>
<dbReference type="EC" id="2.1.1.72" evidence="2"/>
<dbReference type="InterPro" id="IPR019059">
    <property type="entry name" value="Restrct_endonuc_II_HaeIII"/>
</dbReference>
<evidence type="ECO:0000256" key="1">
    <source>
        <dbReference type="ARBA" id="ARBA00006594"/>
    </source>
</evidence>
<keyword evidence="5" id="KW-0949">S-adenosyl-L-methionine</keyword>
<protein>
    <recommendedName>
        <fullName evidence="2">site-specific DNA-methyltransferase (adenine-specific)</fullName>
        <ecNumber evidence="2">2.1.1.72</ecNumber>
    </recommendedName>
</protein>
<dbReference type="GO" id="GO:0043565">
    <property type="term" value="F:sequence-specific DNA binding"/>
    <property type="evidence" value="ECO:0007669"/>
    <property type="project" value="TreeGrafter"/>
</dbReference>
<keyword evidence="8" id="KW-1185">Reference proteome</keyword>
<dbReference type="Pfam" id="PF09556">
    <property type="entry name" value="RE_HaeIII"/>
    <property type="match status" value="1"/>
</dbReference>
<reference evidence="7" key="1">
    <citation type="submission" date="2020-05" db="UniProtKB">
        <authorList>
            <consortium name="EnsemblMetazoa"/>
        </authorList>
    </citation>
    <scope>IDENTIFICATION</scope>
    <source>
        <strain evidence="7">TTRI</strain>
    </source>
</reference>
<dbReference type="VEuPathDB" id="VectorBase:GAUT039599"/>